<name>A0A8X6LTD8_TRICU</name>
<comment type="caution">
    <text evidence="1">The sequence shown here is derived from an EMBL/GenBank/DDBJ whole genome shotgun (WGS) entry which is preliminary data.</text>
</comment>
<evidence type="ECO:0000313" key="1">
    <source>
        <dbReference type="EMBL" id="GFR19972.1"/>
    </source>
</evidence>
<sequence length="162" mass="18339">MQKVSPFSVSHSGACDIEQHLKSEKHKNADHAAASCSSMLNFFKKSDASTSKDLNRCGRRRLAYHTIQENHNFRSTDCTSKLIQSCFEPKFTCARMKSEAIVANVFDAYSDERIKDDLDKSNCIIIPSNASNHGNKKIYLIVVLILALRRCAKKFRSPRPTR</sequence>
<gene>
    <name evidence="1" type="primary">EVAR_77513_1</name>
    <name evidence="1" type="ORF">TNCT_329621</name>
</gene>
<accession>A0A8X6LTD8</accession>
<proteinExistence type="predicted"/>
<dbReference type="EMBL" id="BMAO01037761">
    <property type="protein sequence ID" value="GFR19972.1"/>
    <property type="molecule type" value="Genomic_DNA"/>
</dbReference>
<organism evidence="1 2">
    <name type="scientific">Trichonephila clavata</name>
    <name type="common">Joro spider</name>
    <name type="synonym">Nephila clavata</name>
    <dbReference type="NCBI Taxonomy" id="2740835"/>
    <lineage>
        <taxon>Eukaryota</taxon>
        <taxon>Metazoa</taxon>
        <taxon>Ecdysozoa</taxon>
        <taxon>Arthropoda</taxon>
        <taxon>Chelicerata</taxon>
        <taxon>Arachnida</taxon>
        <taxon>Araneae</taxon>
        <taxon>Araneomorphae</taxon>
        <taxon>Entelegynae</taxon>
        <taxon>Araneoidea</taxon>
        <taxon>Nephilidae</taxon>
        <taxon>Trichonephila</taxon>
    </lineage>
</organism>
<dbReference type="Proteomes" id="UP000887116">
    <property type="component" value="Unassembled WGS sequence"/>
</dbReference>
<keyword evidence="2" id="KW-1185">Reference proteome</keyword>
<dbReference type="AlphaFoldDB" id="A0A8X6LTD8"/>
<protein>
    <submittedName>
        <fullName evidence="1">Uncharacterized protein</fullName>
    </submittedName>
</protein>
<evidence type="ECO:0000313" key="2">
    <source>
        <dbReference type="Proteomes" id="UP000887116"/>
    </source>
</evidence>
<reference evidence="1" key="1">
    <citation type="submission" date="2020-07" db="EMBL/GenBank/DDBJ databases">
        <title>Multicomponent nature underlies the extraordinary mechanical properties of spider dragline silk.</title>
        <authorList>
            <person name="Kono N."/>
            <person name="Nakamura H."/>
            <person name="Mori M."/>
            <person name="Yoshida Y."/>
            <person name="Ohtoshi R."/>
            <person name="Malay A.D."/>
            <person name="Moran D.A.P."/>
            <person name="Tomita M."/>
            <person name="Numata K."/>
            <person name="Arakawa K."/>
        </authorList>
    </citation>
    <scope>NUCLEOTIDE SEQUENCE</scope>
</reference>